<evidence type="ECO:0000256" key="4">
    <source>
        <dbReference type="SAM" id="SignalP"/>
    </source>
</evidence>
<evidence type="ECO:0000256" key="1">
    <source>
        <dbReference type="ARBA" id="ARBA00004196"/>
    </source>
</evidence>
<dbReference type="InterPro" id="IPR028082">
    <property type="entry name" value="Peripla_BP_I"/>
</dbReference>
<gene>
    <name evidence="6" type="ORF">H8S76_06165</name>
</gene>
<feature type="compositionally biased region" description="Basic and acidic residues" evidence="3">
    <location>
        <begin position="39"/>
        <end position="48"/>
    </location>
</feature>
<evidence type="ECO:0000313" key="6">
    <source>
        <dbReference type="EMBL" id="MBC5671827.1"/>
    </source>
</evidence>
<keyword evidence="4" id="KW-0732">Signal</keyword>
<dbReference type="PANTHER" id="PTHR30036:SF7">
    <property type="entry name" value="ABC TRANSPORTER PERIPLASMIC-BINDING PROTEIN YPHF"/>
    <property type="match status" value="1"/>
</dbReference>
<comment type="similarity">
    <text evidence="2">Belongs to the bacterial solute-binding protein 2 family.</text>
</comment>
<evidence type="ECO:0000256" key="3">
    <source>
        <dbReference type="SAM" id="MobiDB-lite"/>
    </source>
</evidence>
<dbReference type="InterPro" id="IPR025997">
    <property type="entry name" value="SBP_2_dom"/>
</dbReference>
<dbReference type="InterPro" id="IPR050555">
    <property type="entry name" value="Bact_Solute-Bind_Prot2"/>
</dbReference>
<accession>A0ABR7F9E6</accession>
<dbReference type="Pfam" id="PF13407">
    <property type="entry name" value="Peripla_BP_4"/>
    <property type="match status" value="1"/>
</dbReference>
<proteinExistence type="inferred from homology"/>
<comment type="subcellular location">
    <subcellularLocation>
        <location evidence="1">Cell envelope</location>
    </subcellularLocation>
</comment>
<dbReference type="EMBL" id="JACOOU010000002">
    <property type="protein sequence ID" value="MBC5671827.1"/>
    <property type="molecule type" value="Genomic_DNA"/>
</dbReference>
<keyword evidence="7" id="KW-1185">Reference proteome</keyword>
<dbReference type="RefSeq" id="WP_033142353.1">
    <property type="nucleotide sequence ID" value="NZ_JACOOU010000002.1"/>
</dbReference>
<dbReference type="PANTHER" id="PTHR30036">
    <property type="entry name" value="D-XYLOSE-BINDING PERIPLASMIC PROTEIN"/>
    <property type="match status" value="1"/>
</dbReference>
<comment type="caution">
    <text evidence="6">The sequence shown here is derived from an EMBL/GenBank/DDBJ whole genome shotgun (WGS) entry which is preliminary data.</text>
</comment>
<dbReference type="PROSITE" id="PS51257">
    <property type="entry name" value="PROKAR_LIPOPROTEIN"/>
    <property type="match status" value="1"/>
</dbReference>
<name>A0ABR7F9E6_9FIRM</name>
<organism evidence="6 7">
    <name type="scientific">Blautia celeris</name>
    <dbReference type="NCBI Taxonomy" id="2763026"/>
    <lineage>
        <taxon>Bacteria</taxon>
        <taxon>Bacillati</taxon>
        <taxon>Bacillota</taxon>
        <taxon>Clostridia</taxon>
        <taxon>Lachnospirales</taxon>
        <taxon>Lachnospiraceae</taxon>
        <taxon>Blautia</taxon>
    </lineage>
</organism>
<evidence type="ECO:0000313" key="7">
    <source>
        <dbReference type="Proteomes" id="UP000654573"/>
    </source>
</evidence>
<dbReference type="Gene3D" id="3.40.50.2300">
    <property type="match status" value="2"/>
</dbReference>
<feature type="domain" description="Periplasmic binding protein" evidence="5">
    <location>
        <begin position="103"/>
        <end position="325"/>
    </location>
</feature>
<dbReference type="Proteomes" id="UP000654573">
    <property type="component" value="Unassembled WGS sequence"/>
</dbReference>
<feature type="chain" id="PRO_5047012851" evidence="4">
    <location>
        <begin position="23"/>
        <end position="413"/>
    </location>
</feature>
<protein>
    <submittedName>
        <fullName evidence="6">Substrate-binding domain-containing protein</fullName>
    </submittedName>
</protein>
<evidence type="ECO:0000256" key="2">
    <source>
        <dbReference type="ARBA" id="ARBA00007639"/>
    </source>
</evidence>
<dbReference type="SUPFAM" id="SSF53822">
    <property type="entry name" value="Periplasmic binding protein-like I"/>
    <property type="match status" value="1"/>
</dbReference>
<feature type="region of interest" description="Disordered" evidence="3">
    <location>
        <begin position="28"/>
        <end position="60"/>
    </location>
</feature>
<evidence type="ECO:0000259" key="5">
    <source>
        <dbReference type="Pfam" id="PF13407"/>
    </source>
</evidence>
<feature type="signal peptide" evidence="4">
    <location>
        <begin position="1"/>
        <end position="22"/>
    </location>
</feature>
<sequence>MKKGLKKAIAATVASVIFLSLAGCGASPAEASKSGTETTAKKETKAASEADGASEEGKSEASKGKIGYNYFAAGDYALDTLANNTSHVIEACGYEAMGVCDNGSLDQLVTDVENMIASGCDGLVLWIPNDSLYLSVAELCEKAGVPFVLADKVPTDQAITDKLATYKTYCGATTPDNYSYGVQMAEFAIEQGYETCFILASGVGDASGTPRIEGFTDTFEKAGGKILGTQHTDDSNQAVTQAEDMYLAHTDADFIMATGASTFGSAALETLKKYNDKNMKIITADFDEKILSSMKDEDYVQFLIGDFLVCGSYASALMCNKLNGTPMLNEDGTAPYVDMVPAFSIPVEEMDLFNTYIAGDCIYSDKECQAMLGMSLKDFEDNIVTAYSLEDRLNAKYQEGTISADEMKAAGLE</sequence>
<reference evidence="6 7" key="1">
    <citation type="submission" date="2020-08" db="EMBL/GenBank/DDBJ databases">
        <title>Genome public.</title>
        <authorList>
            <person name="Liu C."/>
            <person name="Sun Q."/>
        </authorList>
    </citation>
    <scope>NUCLEOTIDE SEQUENCE [LARGE SCALE GENOMIC DNA]</scope>
    <source>
        <strain evidence="6 7">NSJ-34</strain>
    </source>
</reference>